<dbReference type="Proteomes" id="UP001597512">
    <property type="component" value="Unassembled WGS sequence"/>
</dbReference>
<organism evidence="1 2">
    <name type="scientific">Spirosoma flavum</name>
    <dbReference type="NCBI Taxonomy" id="2048557"/>
    <lineage>
        <taxon>Bacteria</taxon>
        <taxon>Pseudomonadati</taxon>
        <taxon>Bacteroidota</taxon>
        <taxon>Cytophagia</taxon>
        <taxon>Cytophagales</taxon>
        <taxon>Cytophagaceae</taxon>
        <taxon>Spirosoma</taxon>
    </lineage>
</organism>
<name>A0ABW6ASL0_9BACT</name>
<keyword evidence="2" id="KW-1185">Reference proteome</keyword>
<accession>A0ABW6ASL0</accession>
<gene>
    <name evidence="1" type="ORF">ACFS25_26245</name>
</gene>
<sequence length="188" mass="20969">MKKIIYALIVPLVVVSGLVLANRESKHEASKKSTSKPLSAAERKAALKKWEATPDGIKYKKWEASPEGNKVYAGEANIRKHINAFTNMEAVVTSLSLPPGSRVGFGVMVRINGDDYILSFGPETSDKNFLNVNNEFQPLHSLKVNDKLILRSHWVSHAPKYSYPIVSGDYVERESKLIYKRVPRQGGC</sequence>
<protein>
    <submittedName>
        <fullName evidence="1">Uncharacterized protein</fullName>
    </submittedName>
</protein>
<comment type="caution">
    <text evidence="1">The sequence shown here is derived from an EMBL/GenBank/DDBJ whole genome shotgun (WGS) entry which is preliminary data.</text>
</comment>
<dbReference type="EMBL" id="JBHUOM010000024">
    <property type="protein sequence ID" value="MFD2937303.1"/>
    <property type="molecule type" value="Genomic_DNA"/>
</dbReference>
<evidence type="ECO:0000313" key="2">
    <source>
        <dbReference type="Proteomes" id="UP001597512"/>
    </source>
</evidence>
<evidence type="ECO:0000313" key="1">
    <source>
        <dbReference type="EMBL" id="MFD2937303.1"/>
    </source>
</evidence>
<proteinExistence type="predicted"/>
<reference evidence="2" key="1">
    <citation type="journal article" date="2019" name="Int. J. Syst. Evol. Microbiol.">
        <title>The Global Catalogue of Microorganisms (GCM) 10K type strain sequencing project: providing services to taxonomists for standard genome sequencing and annotation.</title>
        <authorList>
            <consortium name="The Broad Institute Genomics Platform"/>
            <consortium name="The Broad Institute Genome Sequencing Center for Infectious Disease"/>
            <person name="Wu L."/>
            <person name="Ma J."/>
        </authorList>
    </citation>
    <scope>NUCLEOTIDE SEQUENCE [LARGE SCALE GENOMIC DNA]</scope>
    <source>
        <strain evidence="2">KCTC 52490</strain>
    </source>
</reference>
<dbReference type="RefSeq" id="WP_381507139.1">
    <property type="nucleotide sequence ID" value="NZ_JBHUOM010000024.1"/>
</dbReference>